<dbReference type="InterPro" id="IPR050683">
    <property type="entry name" value="Bact_Polysacc_Export_ATP-bd"/>
</dbReference>
<dbReference type="GO" id="GO:0005524">
    <property type="term" value="F:ATP binding"/>
    <property type="evidence" value="ECO:0007669"/>
    <property type="project" value="UniProtKB-KW"/>
</dbReference>
<feature type="domain" description="ABC transporter" evidence="5">
    <location>
        <begin position="2"/>
        <end position="217"/>
    </location>
</feature>
<dbReference type="InterPro" id="IPR003439">
    <property type="entry name" value="ABC_transporter-like_ATP-bd"/>
</dbReference>
<name>A0A7D5H2A5_9PSED</name>
<dbReference type="InterPro" id="IPR017871">
    <property type="entry name" value="ABC_transporter-like_CS"/>
</dbReference>
<dbReference type="PROSITE" id="PS50893">
    <property type="entry name" value="ABC_TRANSPORTER_2"/>
    <property type="match status" value="1"/>
</dbReference>
<keyword evidence="4 6" id="KW-0067">ATP-binding</keyword>
<dbReference type="GO" id="GO:0140359">
    <property type="term" value="F:ABC-type transporter activity"/>
    <property type="evidence" value="ECO:0007669"/>
    <property type="project" value="InterPro"/>
</dbReference>
<evidence type="ECO:0000256" key="2">
    <source>
        <dbReference type="ARBA" id="ARBA00022448"/>
    </source>
</evidence>
<dbReference type="PROSITE" id="PS00211">
    <property type="entry name" value="ABC_TRANSPORTER_1"/>
    <property type="match status" value="1"/>
</dbReference>
<protein>
    <submittedName>
        <fullName evidence="6">ABC transporter ATP-binding protein</fullName>
    </submittedName>
</protein>
<gene>
    <name evidence="6" type="ORF">HWQ56_20795</name>
</gene>
<dbReference type="GO" id="GO:0016887">
    <property type="term" value="F:ATP hydrolysis activity"/>
    <property type="evidence" value="ECO:0007669"/>
    <property type="project" value="InterPro"/>
</dbReference>
<dbReference type="Gene3D" id="3.40.50.300">
    <property type="entry name" value="P-loop containing nucleotide triphosphate hydrolases"/>
    <property type="match status" value="1"/>
</dbReference>
<dbReference type="AlphaFoldDB" id="A0A7D5H2A5"/>
<proteinExistence type="inferred from homology"/>
<comment type="similarity">
    <text evidence="1">Belongs to the ABC transporter superfamily.</text>
</comment>
<dbReference type="Proteomes" id="UP000509568">
    <property type="component" value="Chromosome"/>
</dbReference>
<evidence type="ECO:0000256" key="4">
    <source>
        <dbReference type="ARBA" id="ARBA00022840"/>
    </source>
</evidence>
<dbReference type="CDD" id="cd03220">
    <property type="entry name" value="ABC_KpsT_Wzt"/>
    <property type="match status" value="1"/>
</dbReference>
<dbReference type="PANTHER" id="PTHR46743:SF2">
    <property type="entry name" value="TEICHOIC ACIDS EXPORT ATP-BINDING PROTEIN TAGH"/>
    <property type="match status" value="1"/>
</dbReference>
<dbReference type="SUPFAM" id="SSF52540">
    <property type="entry name" value="P-loop containing nucleoside triphosphate hydrolases"/>
    <property type="match status" value="1"/>
</dbReference>
<evidence type="ECO:0000256" key="3">
    <source>
        <dbReference type="ARBA" id="ARBA00022741"/>
    </source>
</evidence>
<dbReference type="GO" id="GO:0016020">
    <property type="term" value="C:membrane"/>
    <property type="evidence" value="ECO:0007669"/>
    <property type="project" value="InterPro"/>
</dbReference>
<reference evidence="6 7" key="1">
    <citation type="submission" date="2020-06" db="EMBL/GenBank/DDBJ databases">
        <title>Pseudomonas eucalypticola sp. nov., an endophyte of Eucalyptus dunnii leaves with biocontrol ability of eucalyptus leaf blight.</title>
        <authorList>
            <person name="Liu Y."/>
            <person name="Song Z."/>
            <person name="Zeng H."/>
            <person name="Lu M."/>
            <person name="Wang X."/>
            <person name="Lian X."/>
            <person name="Zhang Q."/>
        </authorList>
    </citation>
    <scope>NUCLEOTIDE SEQUENCE [LARGE SCALE GENOMIC DNA]</scope>
    <source>
        <strain evidence="6 7">NP-1</strain>
    </source>
</reference>
<dbReference type="InterPro" id="IPR003593">
    <property type="entry name" value="AAA+_ATPase"/>
</dbReference>
<sequence>MFELRNVTKSYLTPKGRRYIFRDLSLAIPPGKNIGLIGRNGAGKSTLMRLLGGADIPDSGTIATDQSISWPVGLTGGFQGSMTGRENIKFVCRVYGATGDAMREKIRFVEEFAEIGNWIDEPIKTYSSGMRSRVAFGLSMAFDFDYYLIDEVMSVGDAQFKRKSTELFKDKLQKSKVVLVTHSMREVENLCDIVLHVRDGQVQIYEDVQEGIKAYKA</sequence>
<evidence type="ECO:0000313" key="7">
    <source>
        <dbReference type="Proteomes" id="UP000509568"/>
    </source>
</evidence>
<dbReference type="InterPro" id="IPR027417">
    <property type="entry name" value="P-loop_NTPase"/>
</dbReference>
<evidence type="ECO:0000313" key="6">
    <source>
        <dbReference type="EMBL" id="QKZ06085.1"/>
    </source>
</evidence>
<organism evidence="6 7">
    <name type="scientific">Pseudomonas eucalypticola</name>
    <dbReference type="NCBI Taxonomy" id="2599595"/>
    <lineage>
        <taxon>Bacteria</taxon>
        <taxon>Pseudomonadati</taxon>
        <taxon>Pseudomonadota</taxon>
        <taxon>Gammaproteobacteria</taxon>
        <taxon>Pseudomonadales</taxon>
        <taxon>Pseudomonadaceae</taxon>
        <taxon>Pseudomonas</taxon>
    </lineage>
</organism>
<dbReference type="KEGG" id="pez:HWQ56_20795"/>
<dbReference type="SMART" id="SM00382">
    <property type="entry name" value="AAA"/>
    <property type="match status" value="1"/>
</dbReference>
<dbReference type="EMBL" id="CP056030">
    <property type="protein sequence ID" value="QKZ06085.1"/>
    <property type="molecule type" value="Genomic_DNA"/>
</dbReference>
<keyword evidence="7" id="KW-1185">Reference proteome</keyword>
<accession>A0A7D5H2A5</accession>
<keyword evidence="3" id="KW-0547">Nucleotide-binding</keyword>
<evidence type="ECO:0000259" key="5">
    <source>
        <dbReference type="PROSITE" id="PS50893"/>
    </source>
</evidence>
<dbReference type="Pfam" id="PF00005">
    <property type="entry name" value="ABC_tran"/>
    <property type="match status" value="1"/>
</dbReference>
<evidence type="ECO:0000256" key="1">
    <source>
        <dbReference type="ARBA" id="ARBA00005417"/>
    </source>
</evidence>
<dbReference type="PANTHER" id="PTHR46743">
    <property type="entry name" value="TEICHOIC ACIDS EXPORT ATP-BINDING PROTEIN TAGH"/>
    <property type="match status" value="1"/>
</dbReference>
<dbReference type="RefSeq" id="WP_176571675.1">
    <property type="nucleotide sequence ID" value="NZ_CP056030.1"/>
</dbReference>
<dbReference type="InterPro" id="IPR015860">
    <property type="entry name" value="ABC_transpr_TagH-like"/>
</dbReference>
<keyword evidence="2" id="KW-0813">Transport</keyword>